<protein>
    <recommendedName>
        <fullName evidence="3">Chaplin domain-containing protein</fullName>
    </recommendedName>
</protein>
<organism evidence="1 2">
    <name type="scientific">Kitasatospora misakiensis</name>
    <dbReference type="NCBI Taxonomy" id="67330"/>
    <lineage>
        <taxon>Bacteria</taxon>
        <taxon>Bacillati</taxon>
        <taxon>Actinomycetota</taxon>
        <taxon>Actinomycetes</taxon>
        <taxon>Kitasatosporales</taxon>
        <taxon>Streptomycetaceae</taxon>
        <taxon>Kitasatospora</taxon>
    </lineage>
</organism>
<evidence type="ECO:0000313" key="1">
    <source>
        <dbReference type="EMBL" id="MFC5666662.1"/>
    </source>
</evidence>
<dbReference type="Proteomes" id="UP001595975">
    <property type="component" value="Unassembled WGS sequence"/>
</dbReference>
<keyword evidence="2" id="KW-1185">Reference proteome</keyword>
<name>A0ABW0XA22_9ACTN</name>
<evidence type="ECO:0008006" key="3">
    <source>
        <dbReference type="Google" id="ProtNLM"/>
    </source>
</evidence>
<sequence length="56" mass="5345">MARRPQVAGPLLNLTASVVGGATIGSDSPYVLIPVGGIPVGNVGSSVSGDGRGGGR</sequence>
<gene>
    <name evidence="1" type="ORF">ACFP3U_27310</name>
</gene>
<dbReference type="RefSeq" id="WP_380228359.1">
    <property type="nucleotide sequence ID" value="NZ_JBHSOF010000043.1"/>
</dbReference>
<evidence type="ECO:0000313" key="2">
    <source>
        <dbReference type="Proteomes" id="UP001595975"/>
    </source>
</evidence>
<reference evidence="2" key="1">
    <citation type="journal article" date="2019" name="Int. J. Syst. Evol. Microbiol.">
        <title>The Global Catalogue of Microorganisms (GCM) 10K type strain sequencing project: providing services to taxonomists for standard genome sequencing and annotation.</title>
        <authorList>
            <consortium name="The Broad Institute Genomics Platform"/>
            <consortium name="The Broad Institute Genome Sequencing Center for Infectious Disease"/>
            <person name="Wu L."/>
            <person name="Ma J."/>
        </authorList>
    </citation>
    <scope>NUCLEOTIDE SEQUENCE [LARGE SCALE GENOMIC DNA]</scope>
    <source>
        <strain evidence="2">CGMCC 4.1437</strain>
    </source>
</reference>
<accession>A0ABW0XA22</accession>
<comment type="caution">
    <text evidence="1">The sequence shown here is derived from an EMBL/GenBank/DDBJ whole genome shotgun (WGS) entry which is preliminary data.</text>
</comment>
<proteinExistence type="predicted"/>
<dbReference type="EMBL" id="JBHSOF010000043">
    <property type="protein sequence ID" value="MFC5666662.1"/>
    <property type="molecule type" value="Genomic_DNA"/>
</dbReference>